<dbReference type="InterPro" id="IPR050109">
    <property type="entry name" value="HTH-type_TetR-like_transc_reg"/>
</dbReference>
<dbReference type="InterPro" id="IPR001647">
    <property type="entry name" value="HTH_TetR"/>
</dbReference>
<keyword evidence="1" id="KW-0805">Transcription regulation</keyword>
<dbReference type="Gene3D" id="1.10.357.10">
    <property type="entry name" value="Tetracycline Repressor, domain 2"/>
    <property type="match status" value="1"/>
</dbReference>
<dbReference type="InterPro" id="IPR009057">
    <property type="entry name" value="Homeodomain-like_sf"/>
</dbReference>
<dbReference type="PROSITE" id="PS01081">
    <property type="entry name" value="HTH_TETR_1"/>
    <property type="match status" value="1"/>
</dbReference>
<dbReference type="PANTHER" id="PTHR30055:SF238">
    <property type="entry name" value="MYCOFACTOCIN BIOSYNTHESIS TRANSCRIPTIONAL REGULATOR MFTR-RELATED"/>
    <property type="match status" value="1"/>
</dbReference>
<dbReference type="EMBL" id="NHZO01000151">
    <property type="protein sequence ID" value="PHQ50185.1"/>
    <property type="molecule type" value="Genomic_DNA"/>
</dbReference>
<comment type="caution">
    <text evidence="7">The sequence shown here is derived from an EMBL/GenBank/DDBJ whole genome shotgun (WGS) entry which is preliminary data.</text>
</comment>
<name>A0A2G1XG56_STRCJ</name>
<evidence type="ECO:0000313" key="7">
    <source>
        <dbReference type="EMBL" id="PHQ50185.1"/>
    </source>
</evidence>
<dbReference type="PANTHER" id="PTHR30055">
    <property type="entry name" value="HTH-TYPE TRANSCRIPTIONAL REGULATOR RUTR"/>
    <property type="match status" value="1"/>
</dbReference>
<keyword evidence="2 4" id="KW-0238">DNA-binding</keyword>
<evidence type="ECO:0000259" key="6">
    <source>
        <dbReference type="PROSITE" id="PS50977"/>
    </source>
</evidence>
<feature type="domain" description="HTH tetR-type" evidence="6">
    <location>
        <begin position="24"/>
        <end position="84"/>
    </location>
</feature>
<organism evidence="7 8">
    <name type="scientific">Streptomyces cinnamoneus</name>
    <name type="common">Streptoverticillium cinnamoneum</name>
    <dbReference type="NCBI Taxonomy" id="53446"/>
    <lineage>
        <taxon>Bacteria</taxon>
        <taxon>Bacillati</taxon>
        <taxon>Actinomycetota</taxon>
        <taxon>Actinomycetes</taxon>
        <taxon>Kitasatosporales</taxon>
        <taxon>Streptomycetaceae</taxon>
        <taxon>Streptomyces</taxon>
        <taxon>Streptomyces cinnamoneus group</taxon>
    </lineage>
</organism>
<dbReference type="InterPro" id="IPR041347">
    <property type="entry name" value="MftR_C"/>
</dbReference>
<proteinExistence type="predicted"/>
<reference evidence="7 8" key="1">
    <citation type="journal article" date="2017" name="Biochemistry">
        <title>Identification of the Biosynthetic Pathway for the Antibiotic Bicyclomycin.</title>
        <authorList>
            <person name="Patteson J."/>
            <person name="Cai W."/>
            <person name="Johnson R.A."/>
            <person name="Santa Maria K."/>
            <person name="Li B."/>
        </authorList>
    </citation>
    <scope>NUCLEOTIDE SEQUENCE [LARGE SCALE GENOMIC DNA]</scope>
    <source>
        <strain evidence="7 8">ATCC 21532</strain>
    </source>
</reference>
<evidence type="ECO:0000256" key="3">
    <source>
        <dbReference type="ARBA" id="ARBA00023163"/>
    </source>
</evidence>
<dbReference type="AlphaFoldDB" id="A0A2G1XG56"/>
<dbReference type="RefSeq" id="WP_099200671.1">
    <property type="nucleotide sequence ID" value="NZ_JBIRXA010000001.1"/>
</dbReference>
<feature type="DNA-binding region" description="H-T-H motif" evidence="4">
    <location>
        <begin position="47"/>
        <end position="66"/>
    </location>
</feature>
<dbReference type="Gene3D" id="1.10.10.60">
    <property type="entry name" value="Homeodomain-like"/>
    <property type="match status" value="1"/>
</dbReference>
<protein>
    <submittedName>
        <fullName evidence="7">TetR family transcriptional regulator</fullName>
    </submittedName>
</protein>
<dbReference type="PRINTS" id="PR00455">
    <property type="entry name" value="HTHTETR"/>
</dbReference>
<dbReference type="InterPro" id="IPR023772">
    <property type="entry name" value="DNA-bd_HTH_TetR-type_CS"/>
</dbReference>
<keyword evidence="8" id="KW-1185">Reference proteome</keyword>
<evidence type="ECO:0000256" key="1">
    <source>
        <dbReference type="ARBA" id="ARBA00023015"/>
    </source>
</evidence>
<dbReference type="Proteomes" id="UP000222531">
    <property type="component" value="Unassembled WGS sequence"/>
</dbReference>
<evidence type="ECO:0000256" key="5">
    <source>
        <dbReference type="SAM" id="MobiDB-lite"/>
    </source>
</evidence>
<evidence type="ECO:0000313" key="8">
    <source>
        <dbReference type="Proteomes" id="UP000222531"/>
    </source>
</evidence>
<dbReference type="SUPFAM" id="SSF46689">
    <property type="entry name" value="Homeodomain-like"/>
    <property type="match status" value="1"/>
</dbReference>
<keyword evidence="3" id="KW-0804">Transcription</keyword>
<dbReference type="Pfam" id="PF17754">
    <property type="entry name" value="TetR_C_14"/>
    <property type="match status" value="1"/>
</dbReference>
<gene>
    <name evidence="7" type="ORF">BLA24_21670</name>
</gene>
<evidence type="ECO:0000256" key="4">
    <source>
        <dbReference type="PROSITE-ProRule" id="PRU00335"/>
    </source>
</evidence>
<sequence>MHAIESAPGRTAAPSSGLRERKKQRTRDALVRAALELFSLKGYEGTTVDEIAGAADVSQRTFFRYFAGKEEVALAVQHMVESHFFAAVYDRPAEEPPLTALRAAVLASWDTIEEAIQAVVPLELHIRTYRMIQETPQLLAAHLRRLAELEDQLAQEIARREDLPADDPRPRILVAAFSGVMRETGKLWADVVDGDMAELRRTTARYLDQIGPALAENWRS</sequence>
<dbReference type="GO" id="GO:0000976">
    <property type="term" value="F:transcription cis-regulatory region binding"/>
    <property type="evidence" value="ECO:0007669"/>
    <property type="project" value="TreeGrafter"/>
</dbReference>
<dbReference type="OrthoDB" id="8688418at2"/>
<dbReference type="PROSITE" id="PS50977">
    <property type="entry name" value="HTH_TETR_2"/>
    <property type="match status" value="1"/>
</dbReference>
<dbReference type="GO" id="GO:0003700">
    <property type="term" value="F:DNA-binding transcription factor activity"/>
    <property type="evidence" value="ECO:0007669"/>
    <property type="project" value="TreeGrafter"/>
</dbReference>
<feature type="region of interest" description="Disordered" evidence="5">
    <location>
        <begin position="1"/>
        <end position="25"/>
    </location>
</feature>
<accession>A0A2G1XG56</accession>
<dbReference type="Pfam" id="PF00440">
    <property type="entry name" value="TetR_N"/>
    <property type="match status" value="1"/>
</dbReference>
<evidence type="ECO:0000256" key="2">
    <source>
        <dbReference type="ARBA" id="ARBA00023125"/>
    </source>
</evidence>